<dbReference type="KEGG" id="cwo:Cwoe_1574"/>
<dbReference type="SMART" id="SM00796">
    <property type="entry name" value="AHS1"/>
    <property type="match status" value="1"/>
</dbReference>
<reference evidence="6" key="2">
    <citation type="submission" date="2010-01" db="EMBL/GenBank/DDBJ databases">
        <title>The complete genome of Conexibacter woesei DSM 14684.</title>
        <authorList>
            <consortium name="US DOE Joint Genome Institute (JGI-PGF)"/>
            <person name="Lucas S."/>
            <person name="Copeland A."/>
            <person name="Lapidus A."/>
            <person name="Glavina del Rio T."/>
            <person name="Dalin E."/>
            <person name="Tice H."/>
            <person name="Bruce D."/>
            <person name="Goodwin L."/>
            <person name="Pitluck S."/>
            <person name="Kyrpides N."/>
            <person name="Mavromatis K."/>
            <person name="Ivanova N."/>
            <person name="Mikhailova N."/>
            <person name="Chertkov O."/>
            <person name="Brettin T."/>
            <person name="Detter J.C."/>
            <person name="Han C."/>
            <person name="Larimer F."/>
            <person name="Land M."/>
            <person name="Hauser L."/>
            <person name="Markowitz V."/>
            <person name="Cheng J.-F."/>
            <person name="Hugenholtz P."/>
            <person name="Woyke T."/>
            <person name="Wu D."/>
            <person name="Pukall R."/>
            <person name="Steenblock K."/>
            <person name="Schneider S."/>
            <person name="Klenk H.-P."/>
            <person name="Eisen J.A."/>
        </authorList>
    </citation>
    <scope>NUCLEOTIDE SEQUENCE [LARGE SCALE GENOMIC DNA]</scope>
    <source>
        <strain evidence="6">DSM 14684 / CIP 108061 / JCM 11494 / NBRC 100937 / ID131577</strain>
    </source>
</reference>
<dbReference type="STRING" id="469383.Cwoe_1574"/>
<evidence type="ECO:0000259" key="4">
    <source>
        <dbReference type="SMART" id="SM00796"/>
    </source>
</evidence>
<evidence type="ECO:0000256" key="2">
    <source>
        <dbReference type="ARBA" id="ARBA00022801"/>
    </source>
</evidence>
<evidence type="ECO:0000256" key="3">
    <source>
        <dbReference type="ARBA" id="ARBA00022840"/>
    </source>
</evidence>
<protein>
    <submittedName>
        <fullName evidence="5">Urea carboxylase</fullName>
        <ecNumber evidence="5">6.3.4.6</ecNumber>
    </submittedName>
</protein>
<dbReference type="RefSeq" id="WP_012933053.1">
    <property type="nucleotide sequence ID" value="NC_013739.1"/>
</dbReference>
<evidence type="ECO:0000256" key="1">
    <source>
        <dbReference type="ARBA" id="ARBA00022741"/>
    </source>
</evidence>
<organism evidence="5 6">
    <name type="scientific">Conexibacter woesei (strain DSM 14684 / CCUG 47730 / CIP 108061 / JCM 11494 / NBRC 100937 / ID131577)</name>
    <dbReference type="NCBI Taxonomy" id="469383"/>
    <lineage>
        <taxon>Bacteria</taxon>
        <taxon>Bacillati</taxon>
        <taxon>Actinomycetota</taxon>
        <taxon>Thermoleophilia</taxon>
        <taxon>Solirubrobacterales</taxon>
        <taxon>Conexibacteraceae</taxon>
        <taxon>Conexibacter</taxon>
    </lineage>
</organism>
<keyword evidence="3" id="KW-0067">ATP-binding</keyword>
<sequence length="321" mass="35590">MSDAIIERRDASGDRPPVVYRQAGDRHLLLEYGAMELDLQLNFRVLGLDAALRGAAIDGVLDSGPGLRSILVRYDSTRLPLADLIAHLDALDAELPSAHELEIPSRRIRLPIAFDDAASREAVRRYARTVRDDAPNVAEETNIDYVVAYNGLPDREALYAEVLGTEWWNAFTGFFPGLPFMYPLDPRHALFAPKYNPTRTWTAEGAVGIGGPCVAIYPVESPGGYQLFGRTLPIYDLARRNRAFAADPILIKPGDRVVFERVGEEELLQGFEDVRADRYNYAIEESPFDVERWLAHSASVADEADARRAAREAAAAEVPVP</sequence>
<keyword evidence="1" id="KW-0547">Nucleotide-binding</keyword>
<gene>
    <name evidence="5" type="ordered locus">Cwoe_1574</name>
</gene>
<dbReference type="SUPFAM" id="SSF160467">
    <property type="entry name" value="PH0987 N-terminal domain-like"/>
    <property type="match status" value="1"/>
</dbReference>
<dbReference type="GO" id="GO:0004847">
    <property type="term" value="F:urea carboxylase activity"/>
    <property type="evidence" value="ECO:0007669"/>
    <property type="project" value="UniProtKB-EC"/>
</dbReference>
<dbReference type="Gene3D" id="3.30.1360.40">
    <property type="match status" value="1"/>
</dbReference>
<dbReference type="InterPro" id="IPR010016">
    <property type="entry name" value="PxpB"/>
</dbReference>
<dbReference type="EC" id="6.3.4.6" evidence="5"/>
<dbReference type="Proteomes" id="UP000008229">
    <property type="component" value="Chromosome"/>
</dbReference>
<name>D3F026_CONWI</name>
<dbReference type="GO" id="GO:0005524">
    <property type="term" value="F:ATP binding"/>
    <property type="evidence" value="ECO:0007669"/>
    <property type="project" value="UniProtKB-KW"/>
</dbReference>
<dbReference type="eggNOG" id="COG2049">
    <property type="taxonomic scope" value="Bacteria"/>
</dbReference>
<keyword evidence="5" id="KW-0436">Ligase</keyword>
<dbReference type="InterPro" id="IPR029000">
    <property type="entry name" value="Cyclophilin-like_dom_sf"/>
</dbReference>
<dbReference type="Gene3D" id="2.40.100.10">
    <property type="entry name" value="Cyclophilin-like"/>
    <property type="match status" value="1"/>
</dbReference>
<keyword evidence="6" id="KW-1185">Reference proteome</keyword>
<evidence type="ECO:0000313" key="5">
    <source>
        <dbReference type="EMBL" id="ADB50002.1"/>
    </source>
</evidence>
<evidence type="ECO:0000313" key="6">
    <source>
        <dbReference type="Proteomes" id="UP000008229"/>
    </source>
</evidence>
<keyword evidence="2" id="KW-0378">Hydrolase</keyword>
<proteinExistence type="predicted"/>
<feature type="domain" description="Carboxyltransferase" evidence="4">
    <location>
        <begin position="18"/>
        <end position="251"/>
    </location>
</feature>
<dbReference type="Pfam" id="PF02682">
    <property type="entry name" value="CT_C_D"/>
    <property type="match status" value="1"/>
</dbReference>
<dbReference type="SUPFAM" id="SSF50891">
    <property type="entry name" value="Cyclophilin-like"/>
    <property type="match status" value="1"/>
</dbReference>
<dbReference type="InterPro" id="IPR003833">
    <property type="entry name" value="CT_C_D"/>
</dbReference>
<dbReference type="PANTHER" id="PTHR34698:SF2">
    <property type="entry name" value="5-OXOPROLINASE SUBUNIT B"/>
    <property type="match status" value="1"/>
</dbReference>
<dbReference type="GO" id="GO:0016787">
    <property type="term" value="F:hydrolase activity"/>
    <property type="evidence" value="ECO:0007669"/>
    <property type="project" value="UniProtKB-KW"/>
</dbReference>
<dbReference type="HOGENOM" id="CLU_020207_4_2_11"/>
<dbReference type="AlphaFoldDB" id="D3F026"/>
<dbReference type="PANTHER" id="PTHR34698">
    <property type="entry name" value="5-OXOPROLINASE SUBUNIT B"/>
    <property type="match status" value="1"/>
</dbReference>
<dbReference type="EMBL" id="CP001854">
    <property type="protein sequence ID" value="ADB50002.1"/>
    <property type="molecule type" value="Genomic_DNA"/>
</dbReference>
<reference evidence="5 6" key="1">
    <citation type="journal article" date="2010" name="Stand. Genomic Sci.">
        <title>Complete genome sequence of Conexibacter woesei type strain (ID131577).</title>
        <authorList>
            <person name="Pukall R."/>
            <person name="Lapidus A."/>
            <person name="Glavina Del Rio T."/>
            <person name="Copeland A."/>
            <person name="Tice H."/>
            <person name="Cheng J.-F."/>
            <person name="Lucas S."/>
            <person name="Chen F."/>
            <person name="Nolan M."/>
            <person name="Bruce D."/>
            <person name="Goodwin L."/>
            <person name="Pitluck S."/>
            <person name="Mavromatis K."/>
            <person name="Ivanova N."/>
            <person name="Ovchinnikova G."/>
            <person name="Pati A."/>
            <person name="Chen A."/>
            <person name="Palaniappan K."/>
            <person name="Land M."/>
            <person name="Hauser L."/>
            <person name="Chang Y.-J."/>
            <person name="Jeffries C.D."/>
            <person name="Chain P."/>
            <person name="Meincke L."/>
            <person name="Sims D."/>
            <person name="Brettin T."/>
            <person name="Detter J.C."/>
            <person name="Rohde M."/>
            <person name="Goeker M."/>
            <person name="Bristow J."/>
            <person name="Eisen J.A."/>
            <person name="Markowitz V."/>
            <person name="Kyrpides N.C."/>
            <person name="Klenk H.-P."/>
            <person name="Hugenholtz P."/>
        </authorList>
    </citation>
    <scope>NUCLEOTIDE SEQUENCE [LARGE SCALE GENOMIC DNA]</scope>
    <source>
        <strain evidence="6">DSM 14684 / CIP 108061 / JCM 11494 / NBRC 100937 / ID131577</strain>
    </source>
</reference>
<accession>D3F026</accession>